<feature type="region of interest" description="Disordered" evidence="14">
    <location>
        <begin position="659"/>
        <end position="700"/>
    </location>
</feature>
<dbReference type="Pfam" id="PF00018">
    <property type="entry name" value="SH3_1"/>
    <property type="match status" value="1"/>
</dbReference>
<keyword evidence="7" id="KW-0677">Repeat</keyword>
<dbReference type="InterPro" id="IPR036770">
    <property type="entry name" value="Ankyrin_rpt-contain_sf"/>
</dbReference>
<keyword evidence="8 11" id="KW-0040">ANK repeat</keyword>
<feature type="compositionally biased region" description="Basic residues" evidence="14">
    <location>
        <begin position="602"/>
        <end position="612"/>
    </location>
</feature>
<dbReference type="GO" id="GO:0005737">
    <property type="term" value="C:cytoplasm"/>
    <property type="evidence" value="ECO:0007669"/>
    <property type="project" value="UniProtKB-SubCell"/>
</dbReference>
<evidence type="ECO:0000256" key="1">
    <source>
        <dbReference type="ARBA" id="ARBA00004123"/>
    </source>
</evidence>
<evidence type="ECO:0000256" key="7">
    <source>
        <dbReference type="ARBA" id="ARBA00022737"/>
    </source>
</evidence>
<dbReference type="GO" id="GO:0007165">
    <property type="term" value="P:signal transduction"/>
    <property type="evidence" value="ECO:0007669"/>
    <property type="project" value="InterPro"/>
</dbReference>
<dbReference type="PROSITE" id="PS50002">
    <property type="entry name" value="SH3"/>
    <property type="match status" value="1"/>
</dbReference>
<dbReference type="InterPro" id="IPR036028">
    <property type="entry name" value="SH3-like_dom_sf"/>
</dbReference>
<dbReference type="Ensembl" id="ENSSRHT00000025065.1">
    <property type="protein sequence ID" value="ENSSRHP00000024336.1"/>
    <property type="gene ID" value="ENSSRHG00000012722.1"/>
</dbReference>
<dbReference type="PROSITE" id="PS50297">
    <property type="entry name" value="ANK_REP_REGION"/>
    <property type="match status" value="2"/>
</dbReference>
<dbReference type="Gene3D" id="1.25.40.20">
    <property type="entry name" value="Ankyrin repeat-containing domain"/>
    <property type="match status" value="1"/>
</dbReference>
<dbReference type="InterPro" id="IPR048945">
    <property type="entry name" value="RASSF8/10_RA"/>
</dbReference>
<proteinExistence type="inferred from homology"/>
<dbReference type="InterPro" id="IPR000159">
    <property type="entry name" value="RA_dom"/>
</dbReference>
<feature type="compositionally biased region" description="Basic and acidic residues" evidence="14">
    <location>
        <begin position="409"/>
        <end position="419"/>
    </location>
</feature>
<feature type="region of interest" description="Disordered" evidence="14">
    <location>
        <begin position="602"/>
        <end position="625"/>
    </location>
</feature>
<evidence type="ECO:0000256" key="9">
    <source>
        <dbReference type="ARBA" id="ARBA00023242"/>
    </source>
</evidence>
<organism evidence="17 18">
    <name type="scientific">Sinocyclocheilus rhinocerous</name>
    <dbReference type="NCBI Taxonomy" id="307959"/>
    <lineage>
        <taxon>Eukaryota</taxon>
        <taxon>Metazoa</taxon>
        <taxon>Chordata</taxon>
        <taxon>Craniata</taxon>
        <taxon>Vertebrata</taxon>
        <taxon>Euteleostomi</taxon>
        <taxon>Actinopterygii</taxon>
        <taxon>Neopterygii</taxon>
        <taxon>Teleostei</taxon>
        <taxon>Ostariophysi</taxon>
        <taxon>Cypriniformes</taxon>
        <taxon>Cyprinidae</taxon>
        <taxon>Cyprininae</taxon>
        <taxon>Sinocyclocheilus</taxon>
    </lineage>
</organism>
<dbReference type="FunFam" id="1.25.40.20:FF:000008">
    <property type="entry name" value="Apoptosis-stimulating of p53 protein 2 isoform 1"/>
    <property type="match status" value="1"/>
</dbReference>
<reference evidence="17" key="2">
    <citation type="submission" date="2025-09" db="UniProtKB">
        <authorList>
            <consortium name="Ensembl"/>
        </authorList>
    </citation>
    <scope>IDENTIFICATION</scope>
</reference>
<feature type="repeat" description="ANK" evidence="11">
    <location>
        <begin position="805"/>
        <end position="837"/>
    </location>
</feature>
<feature type="compositionally biased region" description="Polar residues" evidence="14">
    <location>
        <begin position="306"/>
        <end position="323"/>
    </location>
</feature>
<dbReference type="PANTHER" id="PTHR24131:SF16">
    <property type="entry name" value="TUMOR PROTEIN P53 BINDING PROTEIN, 2 ISOFORM X1"/>
    <property type="match status" value="1"/>
</dbReference>
<dbReference type="Pfam" id="PF12796">
    <property type="entry name" value="Ank_2"/>
    <property type="match status" value="1"/>
</dbReference>
<evidence type="ECO:0000256" key="11">
    <source>
        <dbReference type="PROSITE-ProRule" id="PRU00023"/>
    </source>
</evidence>
<evidence type="ECO:0000256" key="13">
    <source>
        <dbReference type="SAM" id="Coils"/>
    </source>
</evidence>
<feature type="region of interest" description="Disordered" evidence="14">
    <location>
        <begin position="305"/>
        <end position="328"/>
    </location>
</feature>
<evidence type="ECO:0000313" key="17">
    <source>
        <dbReference type="Ensembl" id="ENSSRHP00000024336.1"/>
    </source>
</evidence>
<evidence type="ECO:0000256" key="6">
    <source>
        <dbReference type="ARBA" id="ARBA00022703"/>
    </source>
</evidence>
<feature type="domain" description="SH3" evidence="15">
    <location>
        <begin position="904"/>
        <end position="966"/>
    </location>
</feature>
<feature type="repeat" description="ANK" evidence="11">
    <location>
        <begin position="838"/>
        <end position="870"/>
    </location>
</feature>
<dbReference type="SUPFAM" id="SSF48403">
    <property type="entry name" value="Ankyrin repeat"/>
    <property type="match status" value="1"/>
</dbReference>
<evidence type="ECO:0000259" key="16">
    <source>
        <dbReference type="PROSITE" id="PS50200"/>
    </source>
</evidence>
<feature type="coiled-coil region" evidence="13">
    <location>
        <begin position="111"/>
        <end position="225"/>
    </location>
</feature>
<dbReference type="PRINTS" id="PR00452">
    <property type="entry name" value="SH3DOMAIN"/>
</dbReference>
<comment type="similarity">
    <text evidence="10">Belongs to the ASPP family.</text>
</comment>
<reference evidence="17" key="1">
    <citation type="submission" date="2025-08" db="UniProtKB">
        <authorList>
            <consortium name="Ensembl"/>
        </authorList>
    </citation>
    <scope>IDENTIFICATION</scope>
</reference>
<dbReference type="SMART" id="SM00248">
    <property type="entry name" value="ANK"/>
    <property type="match status" value="2"/>
</dbReference>
<dbReference type="SMART" id="SM00326">
    <property type="entry name" value="SH3"/>
    <property type="match status" value="1"/>
</dbReference>
<dbReference type="Pfam" id="PF21712">
    <property type="entry name" value="RASSF8-10_RA"/>
    <property type="match status" value="1"/>
</dbReference>
<gene>
    <name evidence="17" type="primary">tp53bp2b</name>
</gene>
<feature type="domain" description="Ras-associating" evidence="16">
    <location>
        <begin position="1"/>
        <end position="83"/>
    </location>
</feature>
<keyword evidence="3 12" id="KW-0728">SH3 domain</keyword>
<keyword evidence="5" id="KW-0597">Phosphoprotein</keyword>
<evidence type="ECO:0000256" key="12">
    <source>
        <dbReference type="PROSITE-ProRule" id="PRU00192"/>
    </source>
</evidence>
<dbReference type="FunFam" id="3.10.20.90:FF:000030">
    <property type="entry name" value="Apoptosis-stimulating of p53 protein 2 isoform 1"/>
    <property type="match status" value="1"/>
</dbReference>
<feature type="region of interest" description="Disordered" evidence="14">
    <location>
        <begin position="388"/>
        <end position="462"/>
    </location>
</feature>
<dbReference type="InterPro" id="IPR001452">
    <property type="entry name" value="SH3_domain"/>
</dbReference>
<evidence type="ECO:0000256" key="5">
    <source>
        <dbReference type="ARBA" id="ARBA00022553"/>
    </source>
</evidence>
<keyword evidence="18" id="KW-1185">Reference proteome</keyword>
<dbReference type="GO" id="GO:0006915">
    <property type="term" value="P:apoptotic process"/>
    <property type="evidence" value="ECO:0007669"/>
    <property type="project" value="UniProtKB-KW"/>
</dbReference>
<evidence type="ECO:0000256" key="3">
    <source>
        <dbReference type="ARBA" id="ARBA00022443"/>
    </source>
</evidence>
<dbReference type="PANTHER" id="PTHR24131">
    <property type="entry name" value="APOPTOSIS-STIMULATING OF P53 PROTEIN"/>
    <property type="match status" value="1"/>
</dbReference>
<comment type="subcellular location">
    <subcellularLocation>
        <location evidence="2">Cytoplasm</location>
    </subcellularLocation>
    <subcellularLocation>
        <location evidence="1">Nucleus</location>
    </subcellularLocation>
</comment>
<evidence type="ECO:0000256" key="8">
    <source>
        <dbReference type="ARBA" id="ARBA00023043"/>
    </source>
</evidence>
<feature type="region of interest" description="Disordered" evidence="14">
    <location>
        <begin position="539"/>
        <end position="567"/>
    </location>
</feature>
<protein>
    <submittedName>
        <fullName evidence="17">Apoptosis-stimulating of p53 protein 2-like</fullName>
    </submittedName>
</protein>
<evidence type="ECO:0000313" key="18">
    <source>
        <dbReference type="Proteomes" id="UP000472270"/>
    </source>
</evidence>
<dbReference type="SUPFAM" id="SSF50044">
    <property type="entry name" value="SH3-domain"/>
    <property type="match status" value="1"/>
</dbReference>
<dbReference type="InterPro" id="IPR029071">
    <property type="entry name" value="Ubiquitin-like_domsf"/>
</dbReference>
<dbReference type="SMART" id="SM00314">
    <property type="entry name" value="RA"/>
    <property type="match status" value="1"/>
</dbReference>
<dbReference type="GO" id="GO:0002039">
    <property type="term" value="F:p53 binding"/>
    <property type="evidence" value="ECO:0007669"/>
    <property type="project" value="InterPro"/>
</dbReference>
<sequence>MMFLTVYLSNSDKHFTELPITPETLCRDVVDMCKEPGEVDCYLAEMWRGSERVIGDSERIIEVLQRWGQQRAEVRFFLRHDQAPGHNTGEKESEREVNRTVMAAPHMDITLSELQEMASRQQQQINAQQQLLATKEQRLHFLKLQDQRQQQQQVSEQEKLRLLRENAENQEAKLRRVRALKGQVEQKRISNSKLVEEIEQMNGLFQQKQRELVVAVSRVEELSRQLDMLRGGKMDVPHEAGPSSSGELEQLYKELQLRNKLNQEQSAKLQQQRENLNKRNVEMAAMDKRVAELRERLWKKKAALQQKENLPQPSEGQSSQPTGPSRVAAVGPYIQTTPAPPVPPRQEILVKPAYPDGTATLPKPLPKPTTGIGFLTSKISKVSDLFSNTETNSNTHGHSSTLPRMTSHRSQEKDSEADLKPPPLPLRKNQSTEDLLRNTQSAGRTFGKVPPPVPTRPAIRPFTSDTLAGKETATPTTLHKPQMVAARSIYSMYTQQSTLGKGYQGQSTLTRSQPRCDIYFTRCNVTLDILPNQQDHLEKTGGLDGDQVDQGNNMAPASSSVEGQEIERVPRPLSPTKLLPFLSNSHRLQSDADLEALRKRLHHAPRPLKKRGSITESEGPGGPNIQKLLYQKTTLAAMETTITPAAFFQGHRDTTIPECEKEEEELTPPPLPPRSPILDDSTISSTVPKEPPLKEEQEVYGPAAPEPYVEEYPPYPPPPYPSMTDQVGPGEDSVNMKAPEVTGQVMLPPGKRTNLRKTDSERINHGMRVHFNPLALLLDSSLEGEYDLVQRIIYEVEDPSLPNDEGITALHNAVCAGHTEIVKFLVQFGVNANAADSDGWTPLHCAASCNNVQVCKFLVESGAAVYATTYSDMQTAADKCEEMEEGYAQCSQFLYGVQEKMGIMNRGVVYALWDYDAESPDELSFEEGDCLTVLRREDSEETEWWWARCADNEGYIPRNHLGLYPRIKPRQRSLA</sequence>
<feature type="compositionally biased region" description="Polar residues" evidence="14">
    <location>
        <begin position="388"/>
        <end position="404"/>
    </location>
</feature>
<evidence type="ECO:0000256" key="2">
    <source>
        <dbReference type="ARBA" id="ARBA00004496"/>
    </source>
</evidence>
<dbReference type="SUPFAM" id="SSF54236">
    <property type="entry name" value="Ubiquitin-like"/>
    <property type="match status" value="1"/>
</dbReference>
<dbReference type="InterPro" id="IPR047163">
    <property type="entry name" value="ASPP1/2"/>
</dbReference>
<dbReference type="InterPro" id="IPR002110">
    <property type="entry name" value="Ankyrin_rpt"/>
</dbReference>
<evidence type="ECO:0000256" key="14">
    <source>
        <dbReference type="SAM" id="MobiDB-lite"/>
    </source>
</evidence>
<dbReference type="Proteomes" id="UP000472270">
    <property type="component" value="Unassembled WGS sequence"/>
</dbReference>
<dbReference type="AlphaFoldDB" id="A0A673HEJ5"/>
<evidence type="ECO:0000259" key="15">
    <source>
        <dbReference type="PROSITE" id="PS50002"/>
    </source>
</evidence>
<keyword evidence="9" id="KW-0539">Nucleus</keyword>
<evidence type="ECO:0000256" key="10">
    <source>
        <dbReference type="ARBA" id="ARBA00061212"/>
    </source>
</evidence>
<keyword evidence="4" id="KW-0963">Cytoplasm</keyword>
<dbReference type="PROSITE" id="PS50200">
    <property type="entry name" value="RA"/>
    <property type="match status" value="1"/>
</dbReference>
<evidence type="ECO:0000256" key="4">
    <source>
        <dbReference type="ARBA" id="ARBA00022490"/>
    </source>
</evidence>
<dbReference type="GO" id="GO:0005634">
    <property type="term" value="C:nucleus"/>
    <property type="evidence" value="ECO:0007669"/>
    <property type="project" value="UniProtKB-SubCell"/>
</dbReference>
<name>A0A673HEJ5_9TELE</name>
<accession>A0A673HEJ5</accession>
<keyword evidence="13" id="KW-0175">Coiled coil</keyword>
<feature type="compositionally biased region" description="Polar residues" evidence="14">
    <location>
        <begin position="549"/>
        <end position="562"/>
    </location>
</feature>
<dbReference type="Gene3D" id="3.10.20.90">
    <property type="entry name" value="Phosphatidylinositol 3-kinase Catalytic Subunit, Chain A, domain 1"/>
    <property type="match status" value="1"/>
</dbReference>
<keyword evidence="6" id="KW-0053">Apoptosis</keyword>
<dbReference type="PROSITE" id="PS50088">
    <property type="entry name" value="ANK_REPEAT"/>
    <property type="match status" value="2"/>
</dbReference>
<dbReference type="GO" id="GO:0042981">
    <property type="term" value="P:regulation of apoptotic process"/>
    <property type="evidence" value="ECO:0007669"/>
    <property type="project" value="InterPro"/>
</dbReference>